<dbReference type="EMBL" id="CP003360">
    <property type="protein sequence ID" value="AFM23703.1"/>
    <property type="molecule type" value="Genomic_DNA"/>
</dbReference>
<evidence type="ECO:0000313" key="8">
    <source>
        <dbReference type="EMBL" id="AFM23703.1"/>
    </source>
</evidence>
<dbReference type="RefSeq" id="WP_014808857.1">
    <property type="nucleotide sequence ID" value="NC_018025.1"/>
</dbReference>
<name>I4C2B2_DESTA</name>
<dbReference type="STRING" id="706587.Desti_0985"/>
<dbReference type="InterPro" id="IPR036259">
    <property type="entry name" value="MFS_trans_sf"/>
</dbReference>
<feature type="domain" description="Major facilitator superfamily (MFS) profile" evidence="7">
    <location>
        <begin position="17"/>
        <end position="396"/>
    </location>
</feature>
<dbReference type="SUPFAM" id="SSF103473">
    <property type="entry name" value="MFS general substrate transporter"/>
    <property type="match status" value="1"/>
</dbReference>
<evidence type="ECO:0000256" key="5">
    <source>
        <dbReference type="ARBA" id="ARBA00023136"/>
    </source>
</evidence>
<dbReference type="Proteomes" id="UP000006055">
    <property type="component" value="Chromosome"/>
</dbReference>
<feature type="transmembrane region" description="Helical" evidence="6">
    <location>
        <begin position="109"/>
        <end position="128"/>
    </location>
</feature>
<feature type="transmembrane region" description="Helical" evidence="6">
    <location>
        <begin position="173"/>
        <end position="192"/>
    </location>
</feature>
<proteinExistence type="predicted"/>
<dbReference type="InterPro" id="IPR020846">
    <property type="entry name" value="MFS_dom"/>
</dbReference>
<comment type="subcellular location">
    <subcellularLocation>
        <location evidence="1">Cell membrane</location>
        <topology evidence="1">Multi-pass membrane protein</topology>
    </subcellularLocation>
</comment>
<feature type="transmembrane region" description="Helical" evidence="6">
    <location>
        <begin position="56"/>
        <end position="76"/>
    </location>
</feature>
<dbReference type="HOGENOM" id="CLU_001265_5_5_7"/>
<feature type="transmembrane region" description="Helical" evidence="6">
    <location>
        <begin position="346"/>
        <end position="364"/>
    </location>
</feature>
<dbReference type="InterPro" id="IPR050189">
    <property type="entry name" value="MFS_Efflux_Transporters"/>
</dbReference>
<evidence type="ECO:0000313" key="9">
    <source>
        <dbReference type="Proteomes" id="UP000006055"/>
    </source>
</evidence>
<accession>I4C2B2</accession>
<dbReference type="GO" id="GO:0022857">
    <property type="term" value="F:transmembrane transporter activity"/>
    <property type="evidence" value="ECO:0007669"/>
    <property type="project" value="InterPro"/>
</dbReference>
<keyword evidence="9" id="KW-1185">Reference proteome</keyword>
<feature type="transmembrane region" description="Helical" evidence="6">
    <location>
        <begin position="217"/>
        <end position="239"/>
    </location>
</feature>
<organism evidence="8 9">
    <name type="scientific">Desulfomonile tiedjei (strain ATCC 49306 / DSM 6799 / DCB-1)</name>
    <dbReference type="NCBI Taxonomy" id="706587"/>
    <lineage>
        <taxon>Bacteria</taxon>
        <taxon>Pseudomonadati</taxon>
        <taxon>Thermodesulfobacteriota</taxon>
        <taxon>Desulfomonilia</taxon>
        <taxon>Desulfomonilales</taxon>
        <taxon>Desulfomonilaceae</taxon>
        <taxon>Desulfomonile</taxon>
    </lineage>
</organism>
<dbReference type="Gene3D" id="1.20.1250.20">
    <property type="entry name" value="MFS general substrate transporter like domains"/>
    <property type="match status" value="2"/>
</dbReference>
<gene>
    <name evidence="8" type="ordered locus">Desti_0985</name>
</gene>
<dbReference type="PANTHER" id="PTHR43124">
    <property type="entry name" value="PURINE EFFLUX PUMP PBUE"/>
    <property type="match status" value="1"/>
</dbReference>
<reference evidence="9" key="1">
    <citation type="submission" date="2012-06" db="EMBL/GenBank/DDBJ databases">
        <title>Complete sequence of chromosome of Desulfomonile tiedjei DSM 6799.</title>
        <authorList>
            <person name="Lucas S."/>
            <person name="Copeland A."/>
            <person name="Lapidus A."/>
            <person name="Glavina del Rio T."/>
            <person name="Dalin E."/>
            <person name="Tice H."/>
            <person name="Bruce D."/>
            <person name="Goodwin L."/>
            <person name="Pitluck S."/>
            <person name="Peters L."/>
            <person name="Ovchinnikova G."/>
            <person name="Zeytun A."/>
            <person name="Lu M."/>
            <person name="Kyrpides N."/>
            <person name="Mavromatis K."/>
            <person name="Ivanova N."/>
            <person name="Brettin T."/>
            <person name="Detter J.C."/>
            <person name="Han C."/>
            <person name="Larimer F."/>
            <person name="Land M."/>
            <person name="Hauser L."/>
            <person name="Markowitz V."/>
            <person name="Cheng J.-F."/>
            <person name="Hugenholtz P."/>
            <person name="Woyke T."/>
            <person name="Wu D."/>
            <person name="Spring S."/>
            <person name="Schroeder M."/>
            <person name="Brambilla E."/>
            <person name="Klenk H.-P."/>
            <person name="Eisen J.A."/>
        </authorList>
    </citation>
    <scope>NUCLEOTIDE SEQUENCE [LARGE SCALE GENOMIC DNA]</scope>
    <source>
        <strain evidence="9">ATCC 49306 / DSM 6799 / DCB-1</strain>
    </source>
</reference>
<keyword evidence="4 6" id="KW-1133">Transmembrane helix</keyword>
<evidence type="ECO:0000259" key="7">
    <source>
        <dbReference type="PROSITE" id="PS50850"/>
    </source>
</evidence>
<dbReference type="PROSITE" id="PS50850">
    <property type="entry name" value="MFS"/>
    <property type="match status" value="1"/>
</dbReference>
<feature type="transmembrane region" description="Helical" evidence="6">
    <location>
        <begin position="282"/>
        <end position="300"/>
    </location>
</feature>
<sequence length="398" mass="42942">MQSSATQSVESVPYRWVILAMMFACFLFTFIVRFTWPPLIPVVVPVLNMKMAQAGAFMGAFYFGYIITQIPAGLLADRFGVRFILAASLIIEGLTTFGMGYITTYDAGFALRFITGLGAGAVYGACARSLMEWFQPKERGIAFGIMLAGPSGGILLSSVIVPPLNSWIGWQGAFQTVGVATILIGVVIFFLVRSSETTTTSANMFAGFKVVFGNRDILLTALSGFCLMWVELGTATWAIAHIKKLGHTLAASGSVMMFYGIGGLISPAISGWLSDKIGHRKWIYLGSLAVIAPMTVIFGYQTDLTMLCVTGFLFGFCSYFANPHLTIFVSEFAGKQFAALANGSSNVLFQLAPTIGPIIMGWAIDVTGVFSTVWWIMAAGPVVGILCMLPVNPENRRD</sequence>
<keyword evidence="2" id="KW-1003">Cell membrane</keyword>
<evidence type="ECO:0000256" key="6">
    <source>
        <dbReference type="SAM" id="Phobius"/>
    </source>
</evidence>
<evidence type="ECO:0000256" key="4">
    <source>
        <dbReference type="ARBA" id="ARBA00022989"/>
    </source>
</evidence>
<feature type="transmembrane region" description="Helical" evidence="6">
    <location>
        <begin position="140"/>
        <end position="161"/>
    </location>
</feature>
<dbReference type="PANTHER" id="PTHR43124:SF3">
    <property type="entry name" value="CHLORAMPHENICOL EFFLUX PUMP RV0191"/>
    <property type="match status" value="1"/>
</dbReference>
<evidence type="ECO:0000256" key="2">
    <source>
        <dbReference type="ARBA" id="ARBA00022475"/>
    </source>
</evidence>
<keyword evidence="5 6" id="KW-0472">Membrane</keyword>
<feature type="transmembrane region" description="Helical" evidence="6">
    <location>
        <begin position="245"/>
        <end position="270"/>
    </location>
</feature>
<dbReference type="KEGG" id="dti:Desti_0985"/>
<feature type="transmembrane region" description="Helical" evidence="6">
    <location>
        <begin position="312"/>
        <end position="334"/>
    </location>
</feature>
<evidence type="ECO:0000256" key="3">
    <source>
        <dbReference type="ARBA" id="ARBA00022692"/>
    </source>
</evidence>
<protein>
    <submittedName>
        <fullName evidence="8">Sugar phosphate permease</fullName>
    </submittedName>
</protein>
<dbReference type="GO" id="GO:0005886">
    <property type="term" value="C:plasma membrane"/>
    <property type="evidence" value="ECO:0007669"/>
    <property type="project" value="UniProtKB-SubCell"/>
</dbReference>
<dbReference type="InterPro" id="IPR011701">
    <property type="entry name" value="MFS"/>
</dbReference>
<dbReference type="Pfam" id="PF07690">
    <property type="entry name" value="MFS_1"/>
    <property type="match status" value="1"/>
</dbReference>
<evidence type="ECO:0000256" key="1">
    <source>
        <dbReference type="ARBA" id="ARBA00004651"/>
    </source>
</evidence>
<feature type="transmembrane region" description="Helical" evidence="6">
    <location>
        <begin position="370"/>
        <end position="391"/>
    </location>
</feature>
<dbReference type="AlphaFoldDB" id="I4C2B2"/>
<feature type="transmembrane region" description="Helical" evidence="6">
    <location>
        <begin position="12"/>
        <end position="36"/>
    </location>
</feature>
<keyword evidence="3 6" id="KW-0812">Transmembrane</keyword>
<feature type="transmembrane region" description="Helical" evidence="6">
    <location>
        <begin position="83"/>
        <end position="103"/>
    </location>
</feature>
<dbReference type="eggNOG" id="COG2271">
    <property type="taxonomic scope" value="Bacteria"/>
</dbReference>